<keyword evidence="2" id="KW-0964">Secreted</keyword>
<dbReference type="Gene3D" id="2.170.300.10">
    <property type="entry name" value="Tie2 ligand-binding domain superfamily"/>
    <property type="match status" value="1"/>
</dbReference>
<evidence type="ECO:0000256" key="3">
    <source>
        <dbReference type="ARBA" id="ARBA00022729"/>
    </source>
</evidence>
<gene>
    <name evidence="12" type="primary">LOC109488019</name>
</gene>
<dbReference type="PRINTS" id="PR01705">
    <property type="entry name" value="TSP1REPEAT"/>
</dbReference>
<feature type="signal peptide" evidence="8">
    <location>
        <begin position="1"/>
        <end position="25"/>
    </location>
</feature>
<evidence type="ECO:0000256" key="8">
    <source>
        <dbReference type="SAM" id="SignalP"/>
    </source>
</evidence>
<dbReference type="InterPro" id="IPR036383">
    <property type="entry name" value="TSP1_rpt_sf"/>
</dbReference>
<keyword evidence="7" id="KW-0472">Membrane</keyword>
<comment type="subcellular location">
    <subcellularLocation>
        <location evidence="1">Secreted</location>
    </subcellularLocation>
</comment>
<dbReference type="PROSITE" id="PS01186">
    <property type="entry name" value="EGF_2"/>
    <property type="match status" value="1"/>
</dbReference>
<dbReference type="SUPFAM" id="SSF57196">
    <property type="entry name" value="EGF/Laminin"/>
    <property type="match status" value="1"/>
</dbReference>
<feature type="domain" description="EGF-like" evidence="9">
    <location>
        <begin position="106"/>
        <end position="140"/>
    </location>
</feature>
<keyword evidence="7" id="KW-1133">Transmembrane helix</keyword>
<evidence type="ECO:0000313" key="12">
    <source>
        <dbReference type="RefSeq" id="XP_019647720.1"/>
    </source>
</evidence>
<dbReference type="InterPro" id="IPR035897">
    <property type="entry name" value="Toll_tir_struct_dom_sf"/>
</dbReference>
<keyword evidence="7" id="KW-0812">Transmembrane</keyword>
<dbReference type="Proteomes" id="UP000515135">
    <property type="component" value="Unplaced"/>
</dbReference>
<dbReference type="FunFam" id="2.20.100.10:FF:000007">
    <property type="entry name" value="Thrombospondin 1"/>
    <property type="match status" value="2"/>
</dbReference>
<keyword evidence="5 6" id="KW-1015">Disulfide bond</keyword>
<name>A0A6P5A389_BRABE</name>
<dbReference type="Pfam" id="PF13676">
    <property type="entry name" value="TIR_2"/>
    <property type="match status" value="1"/>
</dbReference>
<dbReference type="GeneID" id="109488019"/>
<feature type="chain" id="PRO_5027639741" evidence="8">
    <location>
        <begin position="26"/>
        <end position="457"/>
    </location>
</feature>
<comment type="caution">
    <text evidence="6">Lacks conserved residue(s) required for the propagation of feature annotation.</text>
</comment>
<evidence type="ECO:0000256" key="4">
    <source>
        <dbReference type="ARBA" id="ARBA00022737"/>
    </source>
</evidence>
<dbReference type="GO" id="GO:0007165">
    <property type="term" value="P:signal transduction"/>
    <property type="evidence" value="ECO:0007669"/>
    <property type="project" value="InterPro"/>
</dbReference>
<dbReference type="SUPFAM" id="SSF52200">
    <property type="entry name" value="Toll/Interleukin receptor TIR domain"/>
    <property type="match status" value="1"/>
</dbReference>
<dbReference type="Gene3D" id="2.20.100.10">
    <property type="entry name" value="Thrombospondin type-1 (TSP1) repeat"/>
    <property type="match status" value="2"/>
</dbReference>
<dbReference type="PANTHER" id="PTHR22906">
    <property type="entry name" value="PROPERDIN"/>
    <property type="match status" value="1"/>
</dbReference>
<evidence type="ECO:0000256" key="5">
    <source>
        <dbReference type="ARBA" id="ARBA00023157"/>
    </source>
</evidence>
<dbReference type="AlphaFoldDB" id="A0A6P5A389"/>
<dbReference type="KEGG" id="bbel:109488019"/>
<dbReference type="SMART" id="SM00255">
    <property type="entry name" value="TIR"/>
    <property type="match status" value="1"/>
</dbReference>
<dbReference type="InterPro" id="IPR000157">
    <property type="entry name" value="TIR_dom"/>
</dbReference>
<reference evidence="12" key="1">
    <citation type="submission" date="2025-08" db="UniProtKB">
        <authorList>
            <consortium name="RefSeq"/>
        </authorList>
    </citation>
    <scope>IDENTIFICATION</scope>
    <source>
        <tissue evidence="12">Gonad</tissue>
    </source>
</reference>
<keyword evidence="11" id="KW-1185">Reference proteome</keyword>
<protein>
    <submittedName>
        <fullName evidence="12">Platelet endothelial aggregation receptor 1-like</fullName>
    </submittedName>
</protein>
<dbReference type="OrthoDB" id="6273859at2759"/>
<dbReference type="PROSITE" id="PS50092">
    <property type="entry name" value="TSP1"/>
    <property type="match status" value="2"/>
</dbReference>
<dbReference type="InterPro" id="IPR052065">
    <property type="entry name" value="Compl_asym_regulator"/>
</dbReference>
<dbReference type="PROSITE" id="PS00022">
    <property type="entry name" value="EGF_1"/>
    <property type="match status" value="1"/>
</dbReference>
<evidence type="ECO:0000259" key="9">
    <source>
        <dbReference type="PROSITE" id="PS50026"/>
    </source>
</evidence>
<evidence type="ECO:0000259" key="10">
    <source>
        <dbReference type="PROSITE" id="PS50104"/>
    </source>
</evidence>
<dbReference type="PROSITE" id="PS50026">
    <property type="entry name" value="EGF_3"/>
    <property type="match status" value="1"/>
</dbReference>
<dbReference type="PANTHER" id="PTHR22906:SF43">
    <property type="entry name" value="PROPERDIN"/>
    <property type="match status" value="1"/>
</dbReference>
<feature type="domain" description="TIR" evidence="10">
    <location>
        <begin position="311"/>
        <end position="448"/>
    </location>
</feature>
<keyword evidence="3 8" id="KW-0732">Signal</keyword>
<evidence type="ECO:0000256" key="6">
    <source>
        <dbReference type="PROSITE-ProRule" id="PRU00076"/>
    </source>
</evidence>
<feature type="disulfide bond" evidence="6">
    <location>
        <begin position="130"/>
        <end position="139"/>
    </location>
</feature>
<evidence type="ECO:0000256" key="7">
    <source>
        <dbReference type="SAM" id="Phobius"/>
    </source>
</evidence>
<dbReference type="InterPro" id="IPR000884">
    <property type="entry name" value="TSP1_rpt"/>
</dbReference>
<keyword evidence="4" id="KW-0677">Repeat</keyword>
<evidence type="ECO:0000313" key="11">
    <source>
        <dbReference type="Proteomes" id="UP000515135"/>
    </source>
</evidence>
<dbReference type="Gene3D" id="3.40.50.10140">
    <property type="entry name" value="Toll/interleukin-1 receptor homology (TIR) domain"/>
    <property type="match status" value="1"/>
</dbReference>
<dbReference type="Pfam" id="PF00090">
    <property type="entry name" value="TSP_1"/>
    <property type="match status" value="2"/>
</dbReference>
<sequence length="457" mass="49894">MIIPKTEVSSALVTAAMFLFGVTSARDVDLGLCSVERESCPCGTTGINFIITYKACSAFYKWEHYCRPCDGVKHDQVCEKYRHCAECRDVTYGQNDGCARCPPGTYGTFCTSYCQCQNGGVCNQDGSCQCPAGFRGTYCEQAIDILVDGSWSGWSPWSACSVTCGSGTQTRKRTCTDPAPANGGATCEGPARDTQDCHTGTGCPVDGSWSDWSLWSACNVTCGIGIRSRVRVCDKPAPANGGQDCTGEDKENQTCDTGQPCKEIFGKLGEALSGDIVPTILIGLLVFVVLFVPWCLNRTIKAIAAVLPFSSPKKLFIVHGGEDKYSLVEPLVQEIVDQGFPKAHVFYDKWSIGYAQGIKEAISSAIQDSSCKLAVIVISEDMVKKYWPRREFEEFLRQDKAFFPIFYGVSPAEVRQRYSPTLADKRGVEVPRTGERVDDMWIAATAGMIRKTLEGTL</sequence>
<keyword evidence="6" id="KW-0245">EGF-like domain</keyword>
<dbReference type="CDD" id="cd00054">
    <property type="entry name" value="EGF_CA"/>
    <property type="match status" value="1"/>
</dbReference>
<dbReference type="SUPFAM" id="SSF82895">
    <property type="entry name" value="TSP-1 type 1 repeat"/>
    <property type="match status" value="2"/>
</dbReference>
<proteinExistence type="predicted"/>
<evidence type="ECO:0000256" key="1">
    <source>
        <dbReference type="ARBA" id="ARBA00004613"/>
    </source>
</evidence>
<dbReference type="SMART" id="SM00209">
    <property type="entry name" value="TSP1"/>
    <property type="match status" value="2"/>
</dbReference>
<accession>A0A6P5A389</accession>
<feature type="transmembrane region" description="Helical" evidence="7">
    <location>
        <begin position="276"/>
        <end position="296"/>
    </location>
</feature>
<evidence type="ECO:0000256" key="2">
    <source>
        <dbReference type="ARBA" id="ARBA00022525"/>
    </source>
</evidence>
<dbReference type="PROSITE" id="PS50104">
    <property type="entry name" value="TIR"/>
    <property type="match status" value="1"/>
</dbReference>
<dbReference type="InterPro" id="IPR000742">
    <property type="entry name" value="EGF"/>
</dbReference>
<dbReference type="RefSeq" id="XP_019647720.1">
    <property type="nucleotide sequence ID" value="XM_019792161.1"/>
</dbReference>
<organism evidence="11 12">
    <name type="scientific">Branchiostoma belcheri</name>
    <name type="common">Amphioxus</name>
    <dbReference type="NCBI Taxonomy" id="7741"/>
    <lineage>
        <taxon>Eukaryota</taxon>
        <taxon>Metazoa</taxon>
        <taxon>Chordata</taxon>
        <taxon>Cephalochordata</taxon>
        <taxon>Leptocardii</taxon>
        <taxon>Amphioxiformes</taxon>
        <taxon>Branchiostomatidae</taxon>
        <taxon>Branchiostoma</taxon>
    </lineage>
</organism>